<dbReference type="AlphaFoldDB" id="A0A2G9G4W7"/>
<keyword evidence="1" id="KW-0472">Membrane</keyword>
<feature type="transmembrane region" description="Helical" evidence="1">
    <location>
        <begin position="31"/>
        <end position="51"/>
    </location>
</feature>
<comment type="caution">
    <text evidence="2">The sequence shown here is derived from an EMBL/GenBank/DDBJ whole genome shotgun (WGS) entry which is preliminary data.</text>
</comment>
<protein>
    <submittedName>
        <fullName evidence="2">Uncharacterized protein</fullName>
    </submittedName>
</protein>
<keyword evidence="3" id="KW-1185">Reference proteome</keyword>
<organism evidence="2 3">
    <name type="scientific">Handroanthus impetiginosus</name>
    <dbReference type="NCBI Taxonomy" id="429701"/>
    <lineage>
        <taxon>Eukaryota</taxon>
        <taxon>Viridiplantae</taxon>
        <taxon>Streptophyta</taxon>
        <taxon>Embryophyta</taxon>
        <taxon>Tracheophyta</taxon>
        <taxon>Spermatophyta</taxon>
        <taxon>Magnoliopsida</taxon>
        <taxon>eudicotyledons</taxon>
        <taxon>Gunneridae</taxon>
        <taxon>Pentapetalae</taxon>
        <taxon>asterids</taxon>
        <taxon>lamiids</taxon>
        <taxon>Lamiales</taxon>
        <taxon>Bignoniaceae</taxon>
        <taxon>Crescentiina</taxon>
        <taxon>Tabebuia alliance</taxon>
        <taxon>Handroanthus</taxon>
    </lineage>
</organism>
<proteinExistence type="predicted"/>
<keyword evidence="1" id="KW-0812">Transmembrane</keyword>
<evidence type="ECO:0000313" key="3">
    <source>
        <dbReference type="Proteomes" id="UP000231279"/>
    </source>
</evidence>
<evidence type="ECO:0000313" key="2">
    <source>
        <dbReference type="EMBL" id="PIN00353.1"/>
    </source>
</evidence>
<evidence type="ECO:0000256" key="1">
    <source>
        <dbReference type="SAM" id="Phobius"/>
    </source>
</evidence>
<accession>A0A2G9G4W7</accession>
<sequence length="117" mass="13485">MTSSGKVSMCHRELKNNSFDGFSLDDVLPTMHFYFLVEICLLLLGSLTWDLREERTGCLKYPWNLLKLKPLMLSFSRSLWHIKLLNDKICGRKSSHFSMPCMAAGSHARFCVLRISI</sequence>
<gene>
    <name evidence="2" type="ORF">CDL12_27146</name>
</gene>
<dbReference type="Proteomes" id="UP000231279">
    <property type="component" value="Unassembled WGS sequence"/>
</dbReference>
<keyword evidence="1" id="KW-1133">Transmembrane helix</keyword>
<reference evidence="3" key="1">
    <citation type="journal article" date="2018" name="Gigascience">
        <title>Genome assembly of the Pink Ipe (Handroanthus impetiginosus, Bignoniaceae), a highly valued, ecologically keystone Neotropical timber forest tree.</title>
        <authorList>
            <person name="Silva-Junior O.B."/>
            <person name="Grattapaglia D."/>
            <person name="Novaes E."/>
            <person name="Collevatti R.G."/>
        </authorList>
    </citation>
    <scope>NUCLEOTIDE SEQUENCE [LARGE SCALE GENOMIC DNA]</scope>
    <source>
        <strain evidence="3">cv. UFG-1</strain>
    </source>
</reference>
<name>A0A2G9G4W7_9LAMI</name>
<dbReference type="EMBL" id="NKXS01007020">
    <property type="protein sequence ID" value="PIN00353.1"/>
    <property type="molecule type" value="Genomic_DNA"/>
</dbReference>